<accession>A0A8J3MSX4</accession>
<feature type="transmembrane region" description="Helical" evidence="1">
    <location>
        <begin position="296"/>
        <end position="313"/>
    </location>
</feature>
<feature type="transmembrane region" description="Helical" evidence="1">
    <location>
        <begin position="41"/>
        <end position="64"/>
    </location>
</feature>
<protein>
    <recommendedName>
        <fullName evidence="4">DUF2029 domain-containing protein</fullName>
    </recommendedName>
</protein>
<feature type="transmembrane region" description="Helical" evidence="1">
    <location>
        <begin position="208"/>
        <end position="226"/>
    </location>
</feature>
<feature type="transmembrane region" description="Helical" evidence="1">
    <location>
        <begin position="271"/>
        <end position="289"/>
    </location>
</feature>
<sequence>MKTDILVEQHEIESSSPNSKVLLKPVLEQSRPPVPSRRPRAFVIAMLAAFVLLNAGLSLQGLMYSSSLVGDIFPGLLQIPRLFFPYQALTPRLFHESLPTPDMVTGWAHVAIVAAIFLLIGATYVLALRHLPRLINRRFLLVSTLLLGLIGVIAPTVTSPDLFSYIAYARMGVIYHLNPLIAVPNDIKFDPVYVNIYWTDQPSAYGPVYLFITYALQWWNGLLFGADNIVGMVIQLRLLDVAAHLGSTLLVWSIGGYLQRSEGIYRPRRRMLAALAFGWNPLLLFEASVNAHNDTLVLLFVLLGLWCLVRTSQPTWRTHLLVALNLSLATCIKVNVGVLLPGYLCYLLATSQAPTFWQRLRQPALVIAGFVLPFALLYGPFWGGGEILEVLKVNPGTYRAINTLPEFASHLLNSLFLPASADINSPTESYSRMISMGLFFLGFAYICFRALHPKTAPRTPLALMRWMTMSWFLYMSLGSPWYWPWYAVTFFGLFALVESATSEKDWRRAFASIPVLRSIDIVMAVRVMAITMISTYCFDAWTPVNAVLPFLPHFRAAYLRALWAWIVPGLARRRFVPFPIKQGEMEKVSERRIWSAGEPQLAKTLELEPLTATALQAQQIGRHS</sequence>
<name>A0A8J3MSX4_9CHLR</name>
<dbReference type="RefSeq" id="WP_220194642.1">
    <property type="nucleotide sequence ID" value="NZ_BNJF01000001.1"/>
</dbReference>
<reference evidence="2" key="1">
    <citation type="submission" date="2020-10" db="EMBL/GenBank/DDBJ databases">
        <title>Taxonomic study of unclassified bacteria belonging to the class Ktedonobacteria.</title>
        <authorList>
            <person name="Yabe S."/>
            <person name="Wang C.M."/>
            <person name="Zheng Y."/>
            <person name="Sakai Y."/>
            <person name="Cavaletti L."/>
            <person name="Monciardini P."/>
            <person name="Donadio S."/>
        </authorList>
    </citation>
    <scope>NUCLEOTIDE SEQUENCE</scope>
    <source>
        <strain evidence="2">SOSP1-1</strain>
    </source>
</reference>
<evidence type="ECO:0000256" key="1">
    <source>
        <dbReference type="SAM" id="Phobius"/>
    </source>
</evidence>
<feature type="transmembrane region" description="Helical" evidence="1">
    <location>
        <begin position="430"/>
        <end position="448"/>
    </location>
</feature>
<keyword evidence="1" id="KW-1133">Transmembrane helix</keyword>
<dbReference type="Proteomes" id="UP000612362">
    <property type="component" value="Unassembled WGS sequence"/>
</dbReference>
<feature type="transmembrane region" description="Helical" evidence="1">
    <location>
        <begin position="107"/>
        <end position="127"/>
    </location>
</feature>
<organism evidence="2 3">
    <name type="scientific">Ktedonospora formicarum</name>
    <dbReference type="NCBI Taxonomy" id="2778364"/>
    <lineage>
        <taxon>Bacteria</taxon>
        <taxon>Bacillati</taxon>
        <taxon>Chloroflexota</taxon>
        <taxon>Ktedonobacteria</taxon>
        <taxon>Ktedonobacterales</taxon>
        <taxon>Ktedonobacteraceae</taxon>
        <taxon>Ktedonospora</taxon>
    </lineage>
</organism>
<feature type="transmembrane region" description="Helical" evidence="1">
    <location>
        <begin position="483"/>
        <end position="500"/>
    </location>
</feature>
<proteinExistence type="predicted"/>
<comment type="caution">
    <text evidence="2">The sequence shown here is derived from an EMBL/GenBank/DDBJ whole genome shotgun (WGS) entry which is preliminary data.</text>
</comment>
<dbReference type="EMBL" id="BNJF01000001">
    <property type="protein sequence ID" value="GHO45296.1"/>
    <property type="molecule type" value="Genomic_DNA"/>
</dbReference>
<keyword evidence="1" id="KW-0812">Transmembrane</keyword>
<dbReference type="Pfam" id="PF26314">
    <property type="entry name" value="MptA_B_family"/>
    <property type="match status" value="1"/>
</dbReference>
<gene>
    <name evidence="2" type="ORF">KSX_34590</name>
</gene>
<evidence type="ECO:0000313" key="3">
    <source>
        <dbReference type="Proteomes" id="UP000612362"/>
    </source>
</evidence>
<feature type="transmembrane region" description="Helical" evidence="1">
    <location>
        <begin position="364"/>
        <end position="383"/>
    </location>
</feature>
<feature type="transmembrane region" description="Helical" evidence="1">
    <location>
        <begin position="238"/>
        <end position="259"/>
    </location>
</feature>
<evidence type="ECO:0000313" key="2">
    <source>
        <dbReference type="EMBL" id="GHO45296.1"/>
    </source>
</evidence>
<dbReference type="AlphaFoldDB" id="A0A8J3MSX4"/>
<keyword evidence="3" id="KW-1185">Reference proteome</keyword>
<keyword evidence="1" id="KW-0472">Membrane</keyword>
<evidence type="ECO:0008006" key="4">
    <source>
        <dbReference type="Google" id="ProtNLM"/>
    </source>
</evidence>
<feature type="transmembrane region" description="Helical" evidence="1">
    <location>
        <begin position="319"/>
        <end position="344"/>
    </location>
</feature>
<feature type="transmembrane region" description="Helical" evidence="1">
    <location>
        <begin position="139"/>
        <end position="158"/>
    </location>
</feature>